<dbReference type="Pfam" id="PF04977">
    <property type="entry name" value="DivIC"/>
    <property type="match status" value="1"/>
</dbReference>
<evidence type="ECO:0000256" key="5">
    <source>
        <dbReference type="ARBA" id="ARBA00023136"/>
    </source>
</evidence>
<proteinExistence type="predicted"/>
<accession>A0A8A4TKU0</accession>
<sequence>MPAASTERYIERRDRQRKVLFLIALLLFLSFVASTLFGDAGLLMNMQVKTEYQQLIEERDELETKNAQLRQEIQALKTSPRKIEAIGRAEYGFGRPGEVIFYFPPKEEEPVLKYDPAQSPEGRSP</sequence>
<evidence type="ECO:0000313" key="8">
    <source>
        <dbReference type="EMBL" id="QTD50193.1"/>
    </source>
</evidence>
<reference evidence="8" key="1">
    <citation type="submission" date="2021-03" db="EMBL/GenBank/DDBJ databases">
        <title>Acanthopleuribacteraceae sp. M133.</title>
        <authorList>
            <person name="Wang G."/>
        </authorList>
    </citation>
    <scope>NUCLEOTIDE SEQUENCE</scope>
    <source>
        <strain evidence="8">M133</strain>
    </source>
</reference>
<evidence type="ECO:0000256" key="6">
    <source>
        <dbReference type="ARBA" id="ARBA00023306"/>
    </source>
</evidence>
<name>A0A8A4TKU0_SULCO</name>
<keyword evidence="3" id="KW-0812">Transmembrane</keyword>
<evidence type="ECO:0000313" key="9">
    <source>
        <dbReference type="Proteomes" id="UP000663929"/>
    </source>
</evidence>
<keyword evidence="5" id="KW-0472">Membrane</keyword>
<dbReference type="InterPro" id="IPR007060">
    <property type="entry name" value="FtsL/DivIC"/>
</dbReference>
<dbReference type="Gene3D" id="1.20.5.400">
    <property type="match status" value="1"/>
</dbReference>
<protein>
    <submittedName>
        <fullName evidence="8">Septum formation initiator family protein</fullName>
    </submittedName>
</protein>
<keyword evidence="9" id="KW-1185">Reference proteome</keyword>
<evidence type="ECO:0000256" key="4">
    <source>
        <dbReference type="ARBA" id="ARBA00022989"/>
    </source>
</evidence>
<keyword evidence="7" id="KW-0175">Coiled coil</keyword>
<evidence type="ECO:0000256" key="7">
    <source>
        <dbReference type="SAM" id="Coils"/>
    </source>
</evidence>
<keyword evidence="2" id="KW-0132">Cell division</keyword>
<organism evidence="8 9">
    <name type="scientific">Sulfidibacter corallicola</name>
    <dbReference type="NCBI Taxonomy" id="2818388"/>
    <lineage>
        <taxon>Bacteria</taxon>
        <taxon>Pseudomonadati</taxon>
        <taxon>Acidobacteriota</taxon>
        <taxon>Holophagae</taxon>
        <taxon>Acanthopleuribacterales</taxon>
        <taxon>Acanthopleuribacteraceae</taxon>
        <taxon>Sulfidibacter</taxon>
    </lineage>
</organism>
<dbReference type="AlphaFoldDB" id="A0A8A4TKU0"/>
<dbReference type="EMBL" id="CP071793">
    <property type="protein sequence ID" value="QTD50193.1"/>
    <property type="molecule type" value="Genomic_DNA"/>
</dbReference>
<evidence type="ECO:0000256" key="2">
    <source>
        <dbReference type="ARBA" id="ARBA00022618"/>
    </source>
</evidence>
<gene>
    <name evidence="8" type="ORF">J3U87_31800</name>
</gene>
<keyword evidence="4" id="KW-1133">Transmembrane helix</keyword>
<evidence type="ECO:0000256" key="3">
    <source>
        <dbReference type="ARBA" id="ARBA00022692"/>
    </source>
</evidence>
<keyword evidence="1" id="KW-1003">Cell membrane</keyword>
<dbReference type="PANTHER" id="PTHR37485:SF1">
    <property type="entry name" value="CELL DIVISION PROTEIN FTSB"/>
    <property type="match status" value="1"/>
</dbReference>
<dbReference type="RefSeq" id="WP_237379824.1">
    <property type="nucleotide sequence ID" value="NZ_CP071793.1"/>
</dbReference>
<dbReference type="PANTHER" id="PTHR37485">
    <property type="entry name" value="CELL DIVISION PROTEIN FTSB"/>
    <property type="match status" value="1"/>
</dbReference>
<keyword evidence="6" id="KW-0131">Cell cycle</keyword>
<dbReference type="GO" id="GO:0030428">
    <property type="term" value="C:cell septum"/>
    <property type="evidence" value="ECO:0007669"/>
    <property type="project" value="TreeGrafter"/>
</dbReference>
<dbReference type="Proteomes" id="UP000663929">
    <property type="component" value="Chromosome"/>
</dbReference>
<dbReference type="InterPro" id="IPR023081">
    <property type="entry name" value="Cell_div_FtsB"/>
</dbReference>
<dbReference type="GO" id="GO:0043093">
    <property type="term" value="P:FtsZ-dependent cytokinesis"/>
    <property type="evidence" value="ECO:0007669"/>
    <property type="project" value="TreeGrafter"/>
</dbReference>
<evidence type="ECO:0000256" key="1">
    <source>
        <dbReference type="ARBA" id="ARBA00022475"/>
    </source>
</evidence>
<dbReference type="KEGG" id="scor:J3U87_31800"/>
<feature type="coiled-coil region" evidence="7">
    <location>
        <begin position="45"/>
        <end position="79"/>
    </location>
</feature>